<organism evidence="3 4">
    <name type="scientific">Bugula neritina</name>
    <name type="common">Brown bryozoan</name>
    <name type="synonym">Sertularia neritina</name>
    <dbReference type="NCBI Taxonomy" id="10212"/>
    <lineage>
        <taxon>Eukaryota</taxon>
        <taxon>Metazoa</taxon>
        <taxon>Spiralia</taxon>
        <taxon>Lophotrochozoa</taxon>
        <taxon>Bryozoa</taxon>
        <taxon>Gymnolaemata</taxon>
        <taxon>Cheilostomatida</taxon>
        <taxon>Flustrina</taxon>
        <taxon>Buguloidea</taxon>
        <taxon>Bugulidae</taxon>
        <taxon>Bugula</taxon>
    </lineage>
</organism>
<feature type="region of interest" description="Disordered" evidence="1">
    <location>
        <begin position="44"/>
        <end position="82"/>
    </location>
</feature>
<evidence type="ECO:0000256" key="2">
    <source>
        <dbReference type="SAM" id="Phobius"/>
    </source>
</evidence>
<dbReference type="Proteomes" id="UP000593567">
    <property type="component" value="Unassembled WGS sequence"/>
</dbReference>
<name>A0A7J7KFS6_BUGNE</name>
<keyword evidence="2" id="KW-0812">Transmembrane</keyword>
<gene>
    <name evidence="3" type="ORF">EB796_004567</name>
</gene>
<sequence>MVSWLYLAESPCSVIKYLSTVLCFAYLTLIVYLRVVLSIGSVPPGARFDPFGPDIEDDRRNPFRSGPRPDHMRPPDFEDPFI</sequence>
<evidence type="ECO:0000313" key="3">
    <source>
        <dbReference type="EMBL" id="KAF6037117.1"/>
    </source>
</evidence>
<feature type="transmembrane region" description="Helical" evidence="2">
    <location>
        <begin position="14"/>
        <end position="37"/>
    </location>
</feature>
<keyword evidence="4" id="KW-1185">Reference proteome</keyword>
<accession>A0A7J7KFS6</accession>
<dbReference type="AlphaFoldDB" id="A0A7J7KFS6"/>
<protein>
    <submittedName>
        <fullName evidence="3">Uncharacterized protein</fullName>
    </submittedName>
</protein>
<keyword evidence="2" id="KW-1133">Transmembrane helix</keyword>
<dbReference type="EMBL" id="VXIV02000618">
    <property type="protein sequence ID" value="KAF6037117.1"/>
    <property type="molecule type" value="Genomic_DNA"/>
</dbReference>
<evidence type="ECO:0000256" key="1">
    <source>
        <dbReference type="SAM" id="MobiDB-lite"/>
    </source>
</evidence>
<proteinExistence type="predicted"/>
<dbReference type="OrthoDB" id="68090at2759"/>
<keyword evidence="2" id="KW-0472">Membrane</keyword>
<reference evidence="3" key="1">
    <citation type="submission" date="2020-06" db="EMBL/GenBank/DDBJ databases">
        <title>Draft genome of Bugula neritina, a colonial animal packing powerful symbionts and potential medicines.</title>
        <authorList>
            <person name="Rayko M."/>
        </authorList>
    </citation>
    <scope>NUCLEOTIDE SEQUENCE [LARGE SCALE GENOMIC DNA]</scope>
    <source>
        <strain evidence="3">Kwan_BN1</strain>
    </source>
</reference>
<feature type="compositionally biased region" description="Basic and acidic residues" evidence="1">
    <location>
        <begin position="57"/>
        <end position="76"/>
    </location>
</feature>
<evidence type="ECO:0000313" key="4">
    <source>
        <dbReference type="Proteomes" id="UP000593567"/>
    </source>
</evidence>
<comment type="caution">
    <text evidence="3">The sequence shown here is derived from an EMBL/GenBank/DDBJ whole genome shotgun (WGS) entry which is preliminary data.</text>
</comment>